<gene>
    <name evidence="1" type="ORF">CSSPTR1EN2_LOCUS22182</name>
</gene>
<dbReference type="Proteomes" id="UP001497512">
    <property type="component" value="Chromosome 8"/>
</dbReference>
<protein>
    <submittedName>
        <fullName evidence="1">Uncharacterized protein</fullName>
    </submittedName>
</protein>
<evidence type="ECO:0000313" key="1">
    <source>
        <dbReference type="EMBL" id="CAK9234368.1"/>
    </source>
</evidence>
<dbReference type="EMBL" id="OZ019900">
    <property type="protein sequence ID" value="CAK9234368.1"/>
    <property type="molecule type" value="Genomic_DNA"/>
</dbReference>
<reference evidence="1" key="1">
    <citation type="submission" date="2024-02" db="EMBL/GenBank/DDBJ databases">
        <authorList>
            <consortium name="ELIXIR-Norway"/>
            <consortium name="Elixir Norway"/>
        </authorList>
    </citation>
    <scope>NUCLEOTIDE SEQUENCE</scope>
</reference>
<proteinExistence type="predicted"/>
<accession>A0ABP0V2K8</accession>
<organism evidence="1 2">
    <name type="scientific">Sphagnum troendelagicum</name>
    <dbReference type="NCBI Taxonomy" id="128251"/>
    <lineage>
        <taxon>Eukaryota</taxon>
        <taxon>Viridiplantae</taxon>
        <taxon>Streptophyta</taxon>
        <taxon>Embryophyta</taxon>
        <taxon>Bryophyta</taxon>
        <taxon>Sphagnophytina</taxon>
        <taxon>Sphagnopsida</taxon>
        <taxon>Sphagnales</taxon>
        <taxon>Sphagnaceae</taxon>
        <taxon>Sphagnum</taxon>
    </lineage>
</organism>
<evidence type="ECO:0000313" key="2">
    <source>
        <dbReference type="Proteomes" id="UP001497512"/>
    </source>
</evidence>
<keyword evidence="2" id="KW-1185">Reference proteome</keyword>
<sequence>MSAPRPTERERSQQCFCGEASTMGTRGEYGFVGTPFDEHLSVKDDVMADEQPLPRKIEQLAGIDRQLQRDCLQEVLTRLGIQELRSLTFYTILGLSRNTAVCSHAPWLP</sequence>
<name>A0ABP0V2K8_9BRYO</name>